<dbReference type="InterPro" id="IPR036188">
    <property type="entry name" value="FAD/NAD-bd_sf"/>
</dbReference>
<organism evidence="4 5">
    <name type="scientific">Hericium alpestre</name>
    <dbReference type="NCBI Taxonomy" id="135208"/>
    <lineage>
        <taxon>Eukaryota</taxon>
        <taxon>Fungi</taxon>
        <taxon>Dikarya</taxon>
        <taxon>Basidiomycota</taxon>
        <taxon>Agaricomycotina</taxon>
        <taxon>Agaricomycetes</taxon>
        <taxon>Russulales</taxon>
        <taxon>Hericiaceae</taxon>
        <taxon>Hericium</taxon>
    </lineage>
</organism>
<keyword evidence="1" id="KW-0285">Flavoprotein</keyword>
<sequence length="444" mass="49531">NHGKWHDKRRRETECEDEDPKVLIIGAGQSGLDVAARLKYLGVKTLIVDKEPRIGNLWRKRYEALCLHDTVCQSSSIATVLWSAADAGVLGYDHMPYLPFPPTWPVYTPAPKLADWLENYAHVLELDVWLSTNIISVKQDPETHKWTVSLRREDGKERTFVVNHLVFAIGLGGGTLRMPSYPGADEFQGKILHSGDFTTGRDYMVIDIPVMPEGHDISKDLYDHGVDVTLFQRGSTYVMSVNNGVTKVFGSLYHEGADPDVADLVNASFPNWLNHIVQQRVVKDIAELDKETLDGLHRVGFRTNDGIDGSGFGILAWSKAGGYYLDVGASQLIIDGKIKLKNDAQIKKFTKDGLEFENGSKLEADTVIFATGYGDSRDPVKRVIGEELGKQLKPIWGLDAEGEINSVWRDSGIPNMYVMMGNLALCRFHSRHIALQIKAVEKQI</sequence>
<evidence type="ECO:0000256" key="3">
    <source>
        <dbReference type="ARBA" id="ARBA00023002"/>
    </source>
</evidence>
<dbReference type="Proteomes" id="UP000298061">
    <property type="component" value="Unassembled WGS sequence"/>
</dbReference>
<dbReference type="AlphaFoldDB" id="A0A4Y9ZQS0"/>
<dbReference type="Gene3D" id="3.50.50.60">
    <property type="entry name" value="FAD/NAD(P)-binding domain"/>
    <property type="match status" value="2"/>
</dbReference>
<keyword evidence="3" id="KW-0560">Oxidoreductase</keyword>
<evidence type="ECO:0000313" key="5">
    <source>
        <dbReference type="Proteomes" id="UP000298061"/>
    </source>
</evidence>
<dbReference type="STRING" id="135208.A0A4Y9ZQS0"/>
<protein>
    <recommendedName>
        <fullName evidence="6">FAD/NAD(P)-binding domain-containing protein</fullName>
    </recommendedName>
</protein>
<dbReference type="Pfam" id="PF00743">
    <property type="entry name" value="FMO-like"/>
    <property type="match status" value="1"/>
</dbReference>
<evidence type="ECO:0000256" key="2">
    <source>
        <dbReference type="ARBA" id="ARBA00022827"/>
    </source>
</evidence>
<dbReference type="PANTHER" id="PTHR43539">
    <property type="entry name" value="FLAVIN-BINDING MONOOXYGENASE-LIKE PROTEIN (AFU_ORTHOLOGUE AFUA_4G09220)"/>
    <property type="match status" value="1"/>
</dbReference>
<proteinExistence type="predicted"/>
<dbReference type="InterPro" id="IPR020946">
    <property type="entry name" value="Flavin_mOase-like"/>
</dbReference>
<evidence type="ECO:0008006" key="6">
    <source>
        <dbReference type="Google" id="ProtNLM"/>
    </source>
</evidence>
<accession>A0A4Y9ZQS0</accession>
<dbReference type="PANTHER" id="PTHR43539:SF68">
    <property type="entry name" value="FLAVIN-BINDING MONOOXYGENASE-LIKE PROTEIN (AFU_ORTHOLOGUE AFUA_4G09220)"/>
    <property type="match status" value="1"/>
</dbReference>
<dbReference type="EMBL" id="SFCI01001166">
    <property type="protein sequence ID" value="TFY76570.1"/>
    <property type="molecule type" value="Genomic_DNA"/>
</dbReference>
<keyword evidence="5" id="KW-1185">Reference proteome</keyword>
<evidence type="ECO:0000256" key="1">
    <source>
        <dbReference type="ARBA" id="ARBA00022630"/>
    </source>
</evidence>
<dbReference type="InterPro" id="IPR050982">
    <property type="entry name" value="Auxin_biosynth/cation_transpt"/>
</dbReference>
<comment type="caution">
    <text evidence="4">The sequence shown here is derived from an EMBL/GenBank/DDBJ whole genome shotgun (WGS) entry which is preliminary data.</text>
</comment>
<feature type="non-terminal residue" evidence="4">
    <location>
        <position position="1"/>
    </location>
</feature>
<dbReference type="SUPFAM" id="SSF51905">
    <property type="entry name" value="FAD/NAD(P)-binding domain"/>
    <property type="match status" value="2"/>
</dbReference>
<keyword evidence="2" id="KW-0274">FAD</keyword>
<dbReference type="GO" id="GO:0050660">
    <property type="term" value="F:flavin adenine dinucleotide binding"/>
    <property type="evidence" value="ECO:0007669"/>
    <property type="project" value="InterPro"/>
</dbReference>
<reference evidence="4 5" key="1">
    <citation type="submission" date="2019-02" db="EMBL/GenBank/DDBJ databases">
        <title>Genome sequencing of the rare red list fungi Hericium alpestre (H. flagellum).</title>
        <authorList>
            <person name="Buettner E."/>
            <person name="Kellner H."/>
        </authorList>
    </citation>
    <scope>NUCLEOTIDE SEQUENCE [LARGE SCALE GENOMIC DNA]</scope>
    <source>
        <strain evidence="4 5">DSM 108284</strain>
    </source>
</reference>
<evidence type="ECO:0000313" key="4">
    <source>
        <dbReference type="EMBL" id="TFY76570.1"/>
    </source>
</evidence>
<name>A0A4Y9ZQS0_9AGAM</name>
<dbReference type="GO" id="GO:0050661">
    <property type="term" value="F:NADP binding"/>
    <property type="evidence" value="ECO:0007669"/>
    <property type="project" value="InterPro"/>
</dbReference>
<dbReference type="OrthoDB" id="74360at2759"/>
<dbReference type="GO" id="GO:0004499">
    <property type="term" value="F:N,N-dimethylaniline monooxygenase activity"/>
    <property type="evidence" value="ECO:0007669"/>
    <property type="project" value="InterPro"/>
</dbReference>
<gene>
    <name evidence="4" type="ORF">EWM64_g7442</name>
</gene>